<dbReference type="PANTHER" id="PTHR11487:SF0">
    <property type="entry name" value="S-ACYL FATTY ACID SYNTHASE THIOESTERASE, MEDIUM CHAIN"/>
    <property type="match status" value="1"/>
</dbReference>
<dbReference type="InterPro" id="IPR001031">
    <property type="entry name" value="Thioesterase"/>
</dbReference>
<comment type="caution">
    <text evidence="4">The sequence shown here is derived from an EMBL/GenBank/DDBJ whole genome shotgun (WGS) entry which is preliminary data.</text>
</comment>
<evidence type="ECO:0000313" key="5">
    <source>
        <dbReference type="Proteomes" id="UP000327000"/>
    </source>
</evidence>
<reference evidence="4 5" key="1">
    <citation type="journal article" date="2019" name="Microb. Cell Fact.">
        <title>Exploring novel herbicidin analogues by transcriptional regulator overexpression and MS/MS molecular networking.</title>
        <authorList>
            <person name="Shi Y."/>
            <person name="Gu R."/>
            <person name="Li Y."/>
            <person name="Wang X."/>
            <person name="Ren W."/>
            <person name="Li X."/>
            <person name="Wang L."/>
            <person name="Xie Y."/>
            <person name="Hong B."/>
        </authorList>
    </citation>
    <scope>NUCLEOTIDE SEQUENCE [LARGE SCALE GENOMIC DNA]</scope>
    <source>
        <strain evidence="4 5">US-43</strain>
    </source>
</reference>
<evidence type="ECO:0000313" key="4">
    <source>
        <dbReference type="EMBL" id="KAB7836959.1"/>
    </source>
</evidence>
<proteinExistence type="inferred from homology"/>
<dbReference type="PANTHER" id="PTHR11487">
    <property type="entry name" value="THIOESTERASE"/>
    <property type="match status" value="1"/>
</dbReference>
<sequence length="257" mass="27538">MTDGTTADRRWTRRHPALPGAPRLVCFPHAGGGASAYRGWADRLAPEAEVLVVRYPGREDRFEDPLVPDMATLADRVAAALPLSADRPVTLFGHSMGAAVAFEVARRIEAACPGGLARLCVSGRPAPHAAPESRVHLLPDEDLVEDLRALAGTSEAILDDAEFRALFLPAVRNDYRLIETYRPEPGARIAAPVSAFCGTHDPHVRPEEMPRWREVTSGGFSLRTFPGGHFYLQDHLDGVVGEVAGLLGPAGAASLTG</sequence>
<dbReference type="EMBL" id="VOKX01000098">
    <property type="protein sequence ID" value="KAB7836959.1"/>
    <property type="molecule type" value="Genomic_DNA"/>
</dbReference>
<dbReference type="Gene3D" id="3.40.50.1820">
    <property type="entry name" value="alpha/beta hydrolase"/>
    <property type="match status" value="1"/>
</dbReference>
<organism evidence="4 5">
    <name type="scientific">Streptomyces mobaraensis</name>
    <name type="common">Streptoverticillium mobaraense</name>
    <dbReference type="NCBI Taxonomy" id="35621"/>
    <lineage>
        <taxon>Bacteria</taxon>
        <taxon>Bacillati</taxon>
        <taxon>Actinomycetota</taxon>
        <taxon>Actinomycetes</taxon>
        <taxon>Kitasatosporales</taxon>
        <taxon>Streptomycetaceae</taxon>
        <taxon>Streptomyces</taxon>
    </lineage>
</organism>
<protein>
    <submittedName>
        <fullName evidence="4">Thioesterase</fullName>
    </submittedName>
</protein>
<accession>A0A5N5W4E5</accession>
<dbReference type="GO" id="GO:0008610">
    <property type="term" value="P:lipid biosynthetic process"/>
    <property type="evidence" value="ECO:0007669"/>
    <property type="project" value="TreeGrafter"/>
</dbReference>
<evidence type="ECO:0000256" key="1">
    <source>
        <dbReference type="ARBA" id="ARBA00007169"/>
    </source>
</evidence>
<dbReference type="Pfam" id="PF00975">
    <property type="entry name" value="Thioesterase"/>
    <property type="match status" value="1"/>
</dbReference>
<gene>
    <name evidence="4" type="ORF">FRZ00_24640</name>
</gene>
<dbReference type="InterPro" id="IPR029058">
    <property type="entry name" value="AB_hydrolase_fold"/>
</dbReference>
<keyword evidence="5" id="KW-1185">Reference proteome</keyword>
<dbReference type="InterPro" id="IPR012223">
    <property type="entry name" value="TEII"/>
</dbReference>
<feature type="domain" description="Thioesterase TesA-like" evidence="3">
    <location>
        <begin position="25"/>
        <end position="247"/>
    </location>
</feature>
<dbReference type="GO" id="GO:0016787">
    <property type="term" value="F:hydrolase activity"/>
    <property type="evidence" value="ECO:0007669"/>
    <property type="project" value="UniProtKB-KW"/>
</dbReference>
<dbReference type="AlphaFoldDB" id="A0A5N5W4E5"/>
<evidence type="ECO:0000259" key="3">
    <source>
        <dbReference type="SMART" id="SM00824"/>
    </source>
</evidence>
<evidence type="ECO:0000256" key="2">
    <source>
        <dbReference type="ARBA" id="ARBA00022801"/>
    </source>
</evidence>
<dbReference type="SMART" id="SM00824">
    <property type="entry name" value="PKS_TE"/>
    <property type="match status" value="1"/>
</dbReference>
<dbReference type="SUPFAM" id="SSF53474">
    <property type="entry name" value="alpha/beta-Hydrolases"/>
    <property type="match status" value="1"/>
</dbReference>
<dbReference type="OrthoDB" id="8480037at2"/>
<comment type="similarity">
    <text evidence="1">Belongs to the thioesterase family.</text>
</comment>
<dbReference type="RefSeq" id="WP_152264979.1">
    <property type="nucleotide sequence ID" value="NZ_VOKX01000098.1"/>
</dbReference>
<keyword evidence="2" id="KW-0378">Hydrolase</keyword>
<dbReference type="InterPro" id="IPR020802">
    <property type="entry name" value="TesA-like"/>
</dbReference>
<name>A0A5N5W4E5_STRMB</name>
<dbReference type="Proteomes" id="UP000327000">
    <property type="component" value="Unassembled WGS sequence"/>
</dbReference>